<comment type="caution">
    <text evidence="2">The sequence shown here is derived from an EMBL/GenBank/DDBJ whole genome shotgun (WGS) entry which is preliminary data.</text>
</comment>
<protein>
    <submittedName>
        <fullName evidence="2">Uncharacterized protein</fullName>
    </submittedName>
</protein>
<reference evidence="2 3" key="1">
    <citation type="journal article" date="2021" name="Int. J. Syst. Evol. Microbiol.">
        <title>Reticulibacter mediterranei gen. nov., sp. nov., within the new family Reticulibacteraceae fam. nov., and Ktedonospora formicarum gen. nov., sp. nov., Ktedonobacter robiniae sp. nov., Dictyobacter formicarum sp. nov. and Dictyobacter arantiisoli sp. nov., belonging to the class Ktedonobacteria.</title>
        <authorList>
            <person name="Yabe S."/>
            <person name="Zheng Y."/>
            <person name="Wang C.M."/>
            <person name="Sakai Y."/>
            <person name="Abe K."/>
            <person name="Yokota A."/>
            <person name="Donadio S."/>
            <person name="Cavaletti L."/>
            <person name="Monciardini P."/>
        </authorList>
    </citation>
    <scope>NUCLEOTIDE SEQUENCE [LARGE SCALE GENOMIC DNA]</scope>
    <source>
        <strain evidence="2 3">SOSP1-9</strain>
    </source>
</reference>
<feature type="transmembrane region" description="Helical" evidence="1">
    <location>
        <begin position="34"/>
        <end position="59"/>
    </location>
</feature>
<keyword evidence="1" id="KW-1133">Transmembrane helix</keyword>
<dbReference type="Proteomes" id="UP000635565">
    <property type="component" value="Unassembled WGS sequence"/>
</dbReference>
<accession>A0ABQ3VBG6</accession>
<name>A0ABQ3VBG6_9CHLR</name>
<evidence type="ECO:0000313" key="3">
    <source>
        <dbReference type="Proteomes" id="UP000635565"/>
    </source>
</evidence>
<organism evidence="2 3">
    <name type="scientific">Dictyobacter formicarum</name>
    <dbReference type="NCBI Taxonomy" id="2778368"/>
    <lineage>
        <taxon>Bacteria</taxon>
        <taxon>Bacillati</taxon>
        <taxon>Chloroflexota</taxon>
        <taxon>Ktedonobacteria</taxon>
        <taxon>Ktedonobacterales</taxon>
        <taxon>Dictyobacteraceae</taxon>
        <taxon>Dictyobacter</taxon>
    </lineage>
</organism>
<keyword evidence="3" id="KW-1185">Reference proteome</keyword>
<evidence type="ECO:0000256" key="1">
    <source>
        <dbReference type="SAM" id="Phobius"/>
    </source>
</evidence>
<evidence type="ECO:0000313" key="2">
    <source>
        <dbReference type="EMBL" id="GHO83130.1"/>
    </source>
</evidence>
<sequence>MSERPIFRKSAIERYQQKHEQGVLLRVSYPPALIFFWIFLLALVGAGGFALSIQVPVVIQGQGVVIEQKISEQNETATVAKLFIAPNQRTHLHTGQPAVISIGSPPINVTGVVEHVDTNIISPDEARSRFKLQGGLAQVVIGPSTIVTISIGSTASARLYAGSLCNAQIQTGSQSVFSLLPGVNQLLEKLKV</sequence>
<keyword evidence="1" id="KW-0812">Transmembrane</keyword>
<gene>
    <name evidence="2" type="ORF">KSZ_11360</name>
</gene>
<proteinExistence type="predicted"/>
<dbReference type="EMBL" id="BNJJ01000003">
    <property type="protein sequence ID" value="GHO83130.1"/>
    <property type="molecule type" value="Genomic_DNA"/>
</dbReference>
<dbReference type="RefSeq" id="WP_201360776.1">
    <property type="nucleotide sequence ID" value="NZ_BNJJ01000003.1"/>
</dbReference>
<keyword evidence="1" id="KW-0472">Membrane</keyword>